<organism evidence="3 4">
    <name type="scientific">Romanomermis culicivorax</name>
    <name type="common">Nematode worm</name>
    <dbReference type="NCBI Taxonomy" id="13658"/>
    <lineage>
        <taxon>Eukaryota</taxon>
        <taxon>Metazoa</taxon>
        <taxon>Ecdysozoa</taxon>
        <taxon>Nematoda</taxon>
        <taxon>Enoplea</taxon>
        <taxon>Dorylaimia</taxon>
        <taxon>Mermithida</taxon>
        <taxon>Mermithoidea</taxon>
        <taxon>Mermithidae</taxon>
        <taxon>Romanomermis</taxon>
    </lineage>
</organism>
<protein>
    <submittedName>
        <fullName evidence="4">Uncharacterized protein</fullName>
    </submittedName>
</protein>
<feature type="transmembrane region" description="Helical" evidence="2">
    <location>
        <begin position="292"/>
        <end position="318"/>
    </location>
</feature>
<feature type="region of interest" description="Disordered" evidence="1">
    <location>
        <begin position="92"/>
        <end position="135"/>
    </location>
</feature>
<dbReference type="PANTHER" id="PTHR33444:SF7">
    <property type="entry name" value="TRANSMEMBRANE PROTEIN 272"/>
    <property type="match status" value="1"/>
</dbReference>
<dbReference type="PANTHER" id="PTHR33444">
    <property type="entry name" value="SI:DKEY-19B23.12-RELATED"/>
    <property type="match status" value="1"/>
</dbReference>
<sequence length="348" mass="38668">MASSQRNFISPTATPRDGSPTGRSFRIRVSRNGSPTVTDSRRTATNDVKKARKAIWGPLGTFPQDAASKLIRKYTDKGTKSAMNEIYYHRHHHHPSQSNGSNSASNRENDGQSFAADDGYDGEGQSFPPPVNDQQQPVPQAIVIQQPAQKHVQAAQNNDGGFFVKVDVEFWRKFARVMAVLVGIVFVLLSFIACVIGFNAMNQCPASPFIPVSLCGGGITCLIFAISIIIGELCSWRVNFSAFKILTIVLVAFMTFWLIGGSIASFNSKITTEPLLPYSYRSRYCDKTAYEFSIFILCFIHINLVALFVVLIVCAFVVSERITQKMVGFPLLVITYVSPNFRRLWDEN</sequence>
<feature type="compositionally biased region" description="Polar residues" evidence="1">
    <location>
        <begin position="1"/>
        <end position="13"/>
    </location>
</feature>
<feature type="transmembrane region" description="Helical" evidence="2">
    <location>
        <begin position="245"/>
        <end position="266"/>
    </location>
</feature>
<name>A0A915HWI0_ROMCU</name>
<feature type="region of interest" description="Disordered" evidence="1">
    <location>
        <begin position="1"/>
        <end position="49"/>
    </location>
</feature>
<keyword evidence="2" id="KW-0812">Transmembrane</keyword>
<reference evidence="4" key="1">
    <citation type="submission" date="2022-11" db="UniProtKB">
        <authorList>
            <consortium name="WormBaseParasite"/>
        </authorList>
    </citation>
    <scope>IDENTIFICATION</scope>
</reference>
<feature type="compositionally biased region" description="Polar residues" evidence="1">
    <location>
        <begin position="96"/>
        <end position="106"/>
    </location>
</feature>
<dbReference type="WBParaSite" id="nRc.2.0.1.t05778-RA">
    <property type="protein sequence ID" value="nRc.2.0.1.t05778-RA"/>
    <property type="gene ID" value="nRc.2.0.1.g05778"/>
</dbReference>
<keyword evidence="3" id="KW-1185">Reference proteome</keyword>
<evidence type="ECO:0000313" key="4">
    <source>
        <dbReference type="WBParaSite" id="nRc.2.0.1.t05778-RA"/>
    </source>
</evidence>
<dbReference type="Proteomes" id="UP000887565">
    <property type="component" value="Unplaced"/>
</dbReference>
<accession>A0A915HWI0</accession>
<keyword evidence="2" id="KW-1133">Transmembrane helix</keyword>
<evidence type="ECO:0000256" key="1">
    <source>
        <dbReference type="SAM" id="MobiDB-lite"/>
    </source>
</evidence>
<evidence type="ECO:0000313" key="3">
    <source>
        <dbReference type="Proteomes" id="UP000887565"/>
    </source>
</evidence>
<feature type="transmembrane region" description="Helical" evidence="2">
    <location>
        <begin position="210"/>
        <end position="233"/>
    </location>
</feature>
<feature type="transmembrane region" description="Helical" evidence="2">
    <location>
        <begin position="177"/>
        <end position="198"/>
    </location>
</feature>
<keyword evidence="2" id="KW-0472">Membrane</keyword>
<evidence type="ECO:0000256" key="2">
    <source>
        <dbReference type="SAM" id="Phobius"/>
    </source>
</evidence>
<proteinExistence type="predicted"/>
<dbReference type="InterPro" id="IPR040350">
    <property type="entry name" value="TMEM272"/>
</dbReference>
<dbReference type="AlphaFoldDB" id="A0A915HWI0"/>
<feature type="compositionally biased region" description="Basic and acidic residues" evidence="1">
    <location>
        <begin position="39"/>
        <end position="49"/>
    </location>
</feature>